<organism evidence="10 11">
    <name type="scientific">Acyrthosiphon pisum</name>
    <name type="common">Pea aphid</name>
    <dbReference type="NCBI Taxonomy" id="7029"/>
    <lineage>
        <taxon>Eukaryota</taxon>
        <taxon>Metazoa</taxon>
        <taxon>Ecdysozoa</taxon>
        <taxon>Arthropoda</taxon>
        <taxon>Hexapoda</taxon>
        <taxon>Insecta</taxon>
        <taxon>Pterygota</taxon>
        <taxon>Neoptera</taxon>
        <taxon>Paraneoptera</taxon>
        <taxon>Hemiptera</taxon>
        <taxon>Sternorrhyncha</taxon>
        <taxon>Aphidomorpha</taxon>
        <taxon>Aphidoidea</taxon>
        <taxon>Aphididae</taxon>
        <taxon>Macrosiphini</taxon>
        <taxon>Acyrthosiphon</taxon>
    </lineage>
</organism>
<keyword evidence="5" id="KW-0256">Endoplasmic reticulum</keyword>
<dbReference type="OrthoDB" id="10262720at2759"/>
<reference evidence="10" key="2">
    <citation type="submission" date="2022-06" db="UniProtKB">
        <authorList>
            <consortium name="EnsemblMetazoa"/>
        </authorList>
    </citation>
    <scope>IDENTIFICATION</scope>
</reference>
<keyword evidence="4" id="KW-0547">Nucleotide-binding</keyword>
<dbReference type="PRINTS" id="PR00301">
    <property type="entry name" value="HEATSHOCK70"/>
</dbReference>
<dbReference type="SUPFAM" id="SSF100934">
    <property type="entry name" value="Heat shock protein 70kD (HSP70), C-terminal subdomain"/>
    <property type="match status" value="1"/>
</dbReference>
<keyword evidence="7" id="KW-0143">Chaperone</keyword>
<keyword evidence="3 9" id="KW-0732">Signal</keyword>
<evidence type="ECO:0000313" key="11">
    <source>
        <dbReference type="Proteomes" id="UP000007819"/>
    </source>
</evidence>
<comment type="subcellular location">
    <subcellularLocation>
        <location evidence="1">Endoplasmic reticulum lumen</location>
    </subcellularLocation>
</comment>
<dbReference type="Pfam" id="PF00012">
    <property type="entry name" value="HSP70"/>
    <property type="match status" value="1"/>
</dbReference>
<dbReference type="GO" id="GO:0005788">
    <property type="term" value="C:endoplasmic reticulum lumen"/>
    <property type="evidence" value="ECO:0007669"/>
    <property type="project" value="UniProtKB-SubCell"/>
</dbReference>
<dbReference type="AlphaFoldDB" id="A0A8R2AAR7"/>
<evidence type="ECO:0000256" key="6">
    <source>
        <dbReference type="ARBA" id="ARBA00022840"/>
    </source>
</evidence>
<dbReference type="Gene3D" id="2.60.34.10">
    <property type="entry name" value="Substrate Binding Domain Of DNAk, Chain A, domain 1"/>
    <property type="match status" value="1"/>
</dbReference>
<feature type="signal peptide" evidence="9">
    <location>
        <begin position="1"/>
        <end position="27"/>
    </location>
</feature>
<dbReference type="Gene3D" id="1.20.1270.10">
    <property type="match status" value="1"/>
</dbReference>
<evidence type="ECO:0000256" key="3">
    <source>
        <dbReference type="ARBA" id="ARBA00022729"/>
    </source>
</evidence>
<dbReference type="InterPro" id="IPR029047">
    <property type="entry name" value="HSP70_peptide-bd_sf"/>
</dbReference>
<dbReference type="Gene3D" id="3.30.30.30">
    <property type="match status" value="1"/>
</dbReference>
<evidence type="ECO:0000256" key="8">
    <source>
        <dbReference type="ARBA" id="ARBA00040503"/>
    </source>
</evidence>
<reference evidence="11" key="1">
    <citation type="submission" date="2010-06" db="EMBL/GenBank/DDBJ databases">
        <authorList>
            <person name="Jiang H."/>
            <person name="Abraham K."/>
            <person name="Ali S."/>
            <person name="Alsbrooks S.L."/>
            <person name="Anim B.N."/>
            <person name="Anosike U.S."/>
            <person name="Attaway T."/>
            <person name="Bandaranaike D.P."/>
            <person name="Battles P.K."/>
            <person name="Bell S.N."/>
            <person name="Bell A.V."/>
            <person name="Beltran B."/>
            <person name="Bickham C."/>
            <person name="Bustamante Y."/>
            <person name="Caleb T."/>
            <person name="Canada A."/>
            <person name="Cardenas V."/>
            <person name="Carter K."/>
            <person name="Chacko J."/>
            <person name="Chandrabose M.N."/>
            <person name="Chavez D."/>
            <person name="Chavez A."/>
            <person name="Chen L."/>
            <person name="Chu H.-S."/>
            <person name="Claassen K.J."/>
            <person name="Cockrell R."/>
            <person name="Collins M."/>
            <person name="Cooper J.A."/>
            <person name="Cree A."/>
            <person name="Curry S.M."/>
            <person name="Da Y."/>
            <person name="Dao M.D."/>
            <person name="Das B."/>
            <person name="Davila M.-L."/>
            <person name="Davy-Carroll L."/>
            <person name="Denson S."/>
            <person name="Dinh H."/>
            <person name="Ebong V.E."/>
            <person name="Edwards J.R."/>
            <person name="Egan A."/>
            <person name="El-Daye J."/>
            <person name="Escobedo L."/>
            <person name="Fernandez S."/>
            <person name="Fernando P.R."/>
            <person name="Flagg N."/>
            <person name="Forbes L.D."/>
            <person name="Fowler R.G."/>
            <person name="Fu Q."/>
            <person name="Gabisi R.A."/>
            <person name="Ganer J."/>
            <person name="Garbino Pronczuk A."/>
            <person name="Garcia R.M."/>
            <person name="Garner T."/>
            <person name="Garrett T.E."/>
            <person name="Gonzalez D.A."/>
            <person name="Hamid H."/>
            <person name="Hawkins E.S."/>
            <person name="Hirani K."/>
            <person name="Hogues M.E."/>
            <person name="Hollins B."/>
            <person name="Hsiao C.-H."/>
            <person name="Jabil R."/>
            <person name="James M.L."/>
            <person name="Jhangiani S.N."/>
            <person name="Johnson B."/>
            <person name="Johnson Q."/>
            <person name="Joshi V."/>
            <person name="Kalu J.B."/>
            <person name="Kam C."/>
            <person name="Kashfia A."/>
            <person name="Keebler J."/>
            <person name="Kisamo H."/>
            <person name="Kovar C.L."/>
            <person name="Lago L.A."/>
            <person name="Lai C.-Y."/>
            <person name="Laidlaw J."/>
            <person name="Lara F."/>
            <person name="Le T.-K."/>
            <person name="Lee S.L."/>
            <person name="Legall F.H."/>
            <person name="Lemon S.J."/>
            <person name="Lewis L.R."/>
            <person name="Li B."/>
            <person name="Liu Y."/>
            <person name="Liu Y.-S."/>
            <person name="Lopez J."/>
            <person name="Lozado R.J."/>
            <person name="Lu J."/>
            <person name="Madu R.C."/>
            <person name="Maheshwari M."/>
            <person name="Maheshwari R."/>
            <person name="Malloy K."/>
            <person name="Martinez E."/>
            <person name="Mathew T."/>
            <person name="Mercado I.C."/>
            <person name="Mercado C."/>
            <person name="Meyer B."/>
            <person name="Montgomery K."/>
            <person name="Morgan M.B."/>
            <person name="Munidasa M."/>
            <person name="Nazareth L.V."/>
            <person name="Nelson J."/>
            <person name="Ng B.M."/>
            <person name="Nguyen N.B."/>
            <person name="Nguyen P.Q."/>
            <person name="Nguyen T."/>
            <person name="Obregon M."/>
            <person name="Okwuonu G.O."/>
            <person name="Onwere C.G."/>
            <person name="Orozco G."/>
            <person name="Parra A."/>
            <person name="Patel S."/>
            <person name="Patil S."/>
            <person name="Perez A."/>
            <person name="Perez Y."/>
            <person name="Pham C."/>
            <person name="Primus E.L."/>
            <person name="Pu L.-L."/>
            <person name="Puazo M."/>
            <person name="Qin X."/>
            <person name="Quiroz J.B."/>
            <person name="Reese J."/>
            <person name="Richards S."/>
            <person name="Rives C.M."/>
            <person name="Robberts R."/>
            <person name="Ruiz S.J."/>
            <person name="Ruiz M.J."/>
            <person name="Santibanez J."/>
            <person name="Schneider B.W."/>
            <person name="Sisson I."/>
            <person name="Smith M."/>
            <person name="Sodergren E."/>
            <person name="Song X.-Z."/>
            <person name="Song B.B."/>
            <person name="Summersgill H."/>
            <person name="Thelus R."/>
            <person name="Thornton R.D."/>
            <person name="Trejos Z.Y."/>
            <person name="Usmani K."/>
            <person name="Vattathil S."/>
            <person name="Villasana D."/>
            <person name="Walker D.L."/>
            <person name="Wang S."/>
            <person name="Wang K."/>
            <person name="White C.S."/>
            <person name="Williams A.C."/>
            <person name="Williamson J."/>
            <person name="Wilson K."/>
            <person name="Woghiren I.O."/>
            <person name="Woodworth J.R."/>
            <person name="Worley K.C."/>
            <person name="Wright R.A."/>
            <person name="Wu W."/>
            <person name="Young L."/>
            <person name="Zhang L."/>
            <person name="Zhang J."/>
            <person name="Zhu Y."/>
            <person name="Muzny D.M."/>
            <person name="Weinstock G."/>
            <person name="Gibbs R.A."/>
        </authorList>
    </citation>
    <scope>NUCLEOTIDE SEQUENCE [LARGE SCALE GENOMIC DNA]</scope>
    <source>
        <strain evidence="11">LSR1</strain>
    </source>
</reference>
<sequence length="855" mass="98154">MNTLFWSSITSQIILLELCLKIVNVHSLTVMSVDLGSEWMKVAIVSPDISEEIALNKESERKTPSAIAFRNGERTFGKDALTVGVQFPSNCYVYFLDLLGKKIDNPIVELYKTRFPYYNIIPDPKRNTVLFKHNESGEQFSPEELVAMMLEKAREFAQDNSGQVINEAVISVPGYFGQAERLAMLKAAEIVGIKVLQLINSYTSAALNYGLFHIKSFNEISPMFMMFYDMGAYGTQVSVVSYQLVKSKDRRAREIQPQLTILGVGYERNLGGLEIQLRLRDYLATKFNDLKFTPNDVTKNPQSMAKLFKEAGRLKIILSANTEHFAQIEGLIDQKDMYIKVTREELEQLCKDLFDKVTLPALKALEASGLTIEHIEQVMLVGAGTRVPRIQDVLVKDLKSGHLLGRSLNTDDAAALGAAYKAAELRNGFKVNTFITKDATMFPIELKFNREKKYESEPIKQVRRILFSYMKPYPQRKIVTFINHKLDFDFTVGYAELNHLDENEIRCLGSLSLDHIKLKGVQNAYSKYEDEENTDPNKINLHFIMDASGILVLENVEFSIGKSVINDQAEESTLLNILNSIANLFKVRDKFNENKLSVQNTLKNSSGSKLPAVRQTIEVDHEYLFALPTDDDDLQNVIIKLKKLRLKDLLQLQKEKALHSLLTLIVEVREKLSQPEYIHSATDAETRSILEKLSEISNWLGYDGLNAEAEELEFKYKNFRKIIQPVWDRTFEHIERPQRLEALSNTLKKSNTFLKKIKNKTLEDSPITQSEIDKLEKLILETTIWRDKQVEEQERLPKYVHPVLSISTIETKHSNIRQKMKYLMTTFINWKIKNKKNQFNVKDDLQYYVDAHKEL</sequence>
<dbReference type="GO" id="GO:0005524">
    <property type="term" value="F:ATP binding"/>
    <property type="evidence" value="ECO:0007669"/>
    <property type="project" value="UniProtKB-KW"/>
</dbReference>
<dbReference type="CDD" id="cd10230">
    <property type="entry name" value="ASKHA_NBD_HSP70_HYOU1"/>
    <property type="match status" value="1"/>
</dbReference>
<dbReference type="RefSeq" id="XP_003241290.2">
    <property type="nucleotide sequence ID" value="XM_003241242.4"/>
</dbReference>
<dbReference type="SUPFAM" id="SSF53067">
    <property type="entry name" value="Actin-like ATPase domain"/>
    <property type="match status" value="2"/>
</dbReference>
<evidence type="ECO:0000313" key="10">
    <source>
        <dbReference type="EnsemblMetazoa" id="XP_003241290.2"/>
    </source>
</evidence>
<dbReference type="KEGG" id="api:100166261"/>
<proteinExistence type="inferred from homology"/>
<dbReference type="InterPro" id="IPR029048">
    <property type="entry name" value="HSP70_C_sf"/>
</dbReference>
<evidence type="ECO:0000256" key="4">
    <source>
        <dbReference type="ARBA" id="ARBA00022741"/>
    </source>
</evidence>
<dbReference type="FunFam" id="3.30.30.30:FF:000004">
    <property type="entry name" value="hypoxia up-regulated protein 1"/>
    <property type="match status" value="1"/>
</dbReference>
<comment type="similarity">
    <text evidence="2">Belongs to the heat shock protein 70 family.</text>
</comment>
<dbReference type="GeneID" id="100166261"/>
<evidence type="ECO:0000256" key="2">
    <source>
        <dbReference type="ARBA" id="ARBA00007381"/>
    </source>
</evidence>
<dbReference type="Proteomes" id="UP000007819">
    <property type="component" value="Chromosome A1"/>
</dbReference>
<accession>A0A8R2AAR7</accession>
<dbReference type="InterPro" id="IPR013126">
    <property type="entry name" value="Hsp_70_fam"/>
</dbReference>
<evidence type="ECO:0000256" key="9">
    <source>
        <dbReference type="SAM" id="SignalP"/>
    </source>
</evidence>
<dbReference type="GO" id="GO:0140662">
    <property type="term" value="F:ATP-dependent protein folding chaperone"/>
    <property type="evidence" value="ECO:0007669"/>
    <property type="project" value="InterPro"/>
</dbReference>
<evidence type="ECO:0000256" key="1">
    <source>
        <dbReference type="ARBA" id="ARBA00004319"/>
    </source>
</evidence>
<keyword evidence="6" id="KW-0067">ATP-binding</keyword>
<dbReference type="InterPro" id="IPR043129">
    <property type="entry name" value="ATPase_NBD"/>
</dbReference>
<keyword evidence="11" id="KW-1185">Reference proteome</keyword>
<dbReference type="Gene3D" id="3.90.640.10">
    <property type="entry name" value="Actin, Chain A, domain 4"/>
    <property type="match status" value="1"/>
</dbReference>
<dbReference type="Gene3D" id="3.30.420.40">
    <property type="match status" value="2"/>
</dbReference>
<evidence type="ECO:0000256" key="7">
    <source>
        <dbReference type="ARBA" id="ARBA00023186"/>
    </source>
</evidence>
<dbReference type="EnsemblMetazoa" id="XM_003241242.4">
    <property type="protein sequence ID" value="XP_003241290.2"/>
    <property type="gene ID" value="LOC100166261"/>
</dbReference>
<feature type="chain" id="PRO_5035843374" description="Hypoxia up-regulated protein 1" evidence="9">
    <location>
        <begin position="28"/>
        <end position="855"/>
    </location>
</feature>
<name>A0A8R2AAR7_ACYPI</name>
<dbReference type="GO" id="GO:0034663">
    <property type="term" value="C:endoplasmic reticulum chaperone complex"/>
    <property type="evidence" value="ECO:0007669"/>
    <property type="project" value="TreeGrafter"/>
</dbReference>
<evidence type="ECO:0000256" key="5">
    <source>
        <dbReference type="ARBA" id="ARBA00022824"/>
    </source>
</evidence>
<dbReference type="PANTHER" id="PTHR45639:SF3">
    <property type="entry name" value="HYPOXIA UP-REGULATED PROTEIN 1"/>
    <property type="match status" value="1"/>
</dbReference>
<dbReference type="PANTHER" id="PTHR45639">
    <property type="entry name" value="HSC70CB, ISOFORM G-RELATED"/>
    <property type="match status" value="1"/>
</dbReference>
<protein>
    <recommendedName>
        <fullName evidence="8">Hypoxia up-regulated protein 1</fullName>
    </recommendedName>
</protein>
<dbReference type="GO" id="GO:0030968">
    <property type="term" value="P:endoplasmic reticulum unfolded protein response"/>
    <property type="evidence" value="ECO:0007669"/>
    <property type="project" value="TreeGrafter"/>
</dbReference>